<evidence type="ECO:0000313" key="8">
    <source>
        <dbReference type="EMBL" id="BAK34902.1"/>
    </source>
</evidence>
<evidence type="ECO:0000313" key="13">
    <source>
        <dbReference type="EMBL" id="BAK36833.1"/>
    </source>
</evidence>
<evidence type="ECO:0000313" key="9">
    <source>
        <dbReference type="EMBL" id="BAK35381.1"/>
    </source>
</evidence>
<evidence type="ECO:0000313" key="3">
    <source>
        <dbReference type="EMBL" id="BAK33143.1"/>
    </source>
</evidence>
<dbReference type="KEGG" id="mph:MLP_38210"/>
<feature type="domain" description="Integrase catalytic" evidence="2">
    <location>
        <begin position="124"/>
        <end position="290"/>
    </location>
</feature>
<dbReference type="EMBL" id="AP012204">
    <property type="protein sequence ID" value="BAK33984.1"/>
    <property type="molecule type" value="Genomic_DNA"/>
</dbReference>
<reference evidence="3 17" key="1">
    <citation type="submission" date="2011-05" db="EMBL/GenBank/DDBJ databases">
        <title>Whole genome sequence of Microlunatus phosphovorus NM-1.</title>
        <authorList>
            <person name="Hosoyama A."/>
            <person name="Sasaki K."/>
            <person name="Harada T."/>
            <person name="Igarashi R."/>
            <person name="Kawakoshi A."/>
            <person name="Sasagawa M."/>
            <person name="Fukada J."/>
            <person name="Nakamura S."/>
            <person name="Katano Y."/>
            <person name="Hanada S."/>
            <person name="Kamagata Y."/>
            <person name="Nakamura N."/>
            <person name="Yamazaki S."/>
            <person name="Fujita N."/>
        </authorList>
    </citation>
    <scope>NUCLEOTIDE SEQUENCE [LARGE SCALE GENOMIC DNA]</scope>
    <source>
        <strain evidence="17">ATCC 700054 / DSM 10555 / JCM 9379 / NBRC 101784 / NCIMB 13414 / VKM Ac-1990 / NM-1</strain>
        <strain evidence="3">NM-1</strain>
    </source>
</reference>
<dbReference type="Pfam" id="PF13276">
    <property type="entry name" value="HTH_21"/>
    <property type="match status" value="1"/>
</dbReference>
<dbReference type="EMBL" id="AP012204">
    <property type="protein sequence ID" value="BAK33747.1"/>
    <property type="molecule type" value="Genomic_DNA"/>
</dbReference>
<evidence type="ECO:0000259" key="2">
    <source>
        <dbReference type="PROSITE" id="PS50994"/>
    </source>
</evidence>
<dbReference type="GO" id="GO:0003676">
    <property type="term" value="F:nucleic acid binding"/>
    <property type="evidence" value="ECO:0007669"/>
    <property type="project" value="InterPro"/>
</dbReference>
<protein>
    <submittedName>
        <fullName evidence="3 6">Putative transposase</fullName>
    </submittedName>
</protein>
<dbReference type="EMBL" id="AP012204">
    <property type="protein sequence ID" value="BAK36020.1"/>
    <property type="molecule type" value="Genomic_DNA"/>
</dbReference>
<dbReference type="KEGG" id="mph:MLP_38190"/>
<dbReference type="Gene3D" id="3.30.420.10">
    <property type="entry name" value="Ribonuclease H-like superfamily/Ribonuclease H"/>
    <property type="match status" value="1"/>
</dbReference>
<dbReference type="STRING" id="1032480.MLP_01290"/>
<evidence type="ECO:0000313" key="17">
    <source>
        <dbReference type="Proteomes" id="UP000007947"/>
    </source>
</evidence>
<dbReference type="InterPro" id="IPR001584">
    <property type="entry name" value="Integrase_cat-core"/>
</dbReference>
<dbReference type="KEGG" id="mph:MLP_18880"/>
<dbReference type="Pfam" id="PF00665">
    <property type="entry name" value="rve"/>
    <property type="match status" value="1"/>
</dbReference>
<dbReference type="GO" id="GO:0015074">
    <property type="term" value="P:DNA integration"/>
    <property type="evidence" value="ECO:0007669"/>
    <property type="project" value="InterPro"/>
</dbReference>
<dbReference type="HOGENOM" id="CLU_027402_4_2_11"/>
<keyword evidence="17" id="KW-1185">Reference proteome</keyword>
<dbReference type="EMBL" id="AP012204">
    <property type="protein sequence ID" value="BAK36474.1"/>
    <property type="molecule type" value="Genomic_DNA"/>
</dbReference>
<gene>
    <name evidence="3" type="ordered locus">MLP_01290</name>
    <name evidence="4" type="ordered locus">MLP_07330</name>
    <name evidence="5" type="ordered locus">MLP_09700</name>
    <name evidence="6" type="ordered locus">MLP_17800</name>
    <name evidence="7" type="ordered locus">MLP_18860</name>
    <name evidence="8" type="ordered locus">MLP_18880</name>
    <name evidence="9" type="ordered locus">MLP_23670</name>
    <name evidence="10" type="ordered locus">MLP_30060</name>
    <name evidence="11" type="ordered locus">MLP_34600</name>
    <name evidence="12" type="ordered locus">MLP_35890</name>
    <name evidence="13" type="ordered locus">MLP_38190</name>
    <name evidence="14" type="ordered locus">MLP_38210</name>
    <name evidence="15" type="ordered locus">MLP_49310</name>
    <name evidence="16" type="ordered locus">MLP_50160</name>
</gene>
<dbReference type="KEGG" id="mph:MLP_34600"/>
<dbReference type="EMBL" id="AP012204">
    <property type="protein sequence ID" value="BAK37945.1"/>
    <property type="molecule type" value="Genomic_DNA"/>
</dbReference>
<dbReference type="eggNOG" id="COG2801">
    <property type="taxonomic scope" value="Bacteria"/>
</dbReference>
<evidence type="ECO:0000256" key="1">
    <source>
        <dbReference type="ARBA" id="ARBA00002286"/>
    </source>
</evidence>
<dbReference type="NCBIfam" id="NF033516">
    <property type="entry name" value="transpos_IS3"/>
    <property type="match status" value="1"/>
</dbReference>
<dbReference type="SUPFAM" id="SSF53098">
    <property type="entry name" value="Ribonuclease H-like"/>
    <property type="match status" value="1"/>
</dbReference>
<dbReference type="KEGG" id="mph:MLP_01290"/>
<evidence type="ECO:0000313" key="15">
    <source>
        <dbReference type="EMBL" id="BAK37945.1"/>
    </source>
</evidence>
<evidence type="ECO:0000313" key="12">
    <source>
        <dbReference type="EMBL" id="BAK36603.1"/>
    </source>
</evidence>
<dbReference type="KEGG" id="mph:MLP_18860"/>
<dbReference type="PANTHER" id="PTHR46889">
    <property type="entry name" value="TRANSPOSASE INSF FOR INSERTION SEQUENCE IS3B-RELATED"/>
    <property type="match status" value="1"/>
</dbReference>
<dbReference type="EMBL" id="AP012204">
    <property type="protein sequence ID" value="BAK34902.1"/>
    <property type="molecule type" value="Genomic_DNA"/>
</dbReference>
<dbReference type="KEGG" id="mph:MLP_50160"/>
<evidence type="ECO:0000313" key="11">
    <source>
        <dbReference type="EMBL" id="BAK36474.1"/>
    </source>
</evidence>
<dbReference type="KEGG" id="mph:MLP_09700"/>
<accession>F5XHJ8</accession>
<dbReference type="EMBL" id="AP012204">
    <property type="protein sequence ID" value="BAK38030.1"/>
    <property type="molecule type" value="Genomic_DNA"/>
</dbReference>
<evidence type="ECO:0000313" key="4">
    <source>
        <dbReference type="EMBL" id="BAK33747.1"/>
    </source>
</evidence>
<dbReference type="AlphaFoldDB" id="F5XHJ8"/>
<dbReference type="EMBL" id="AP012204">
    <property type="protein sequence ID" value="BAK36833.1"/>
    <property type="molecule type" value="Genomic_DNA"/>
</dbReference>
<dbReference type="KEGG" id="mph:MLP_30060"/>
<dbReference type="EMBL" id="AP012204">
    <property type="protein sequence ID" value="BAK35381.1"/>
    <property type="molecule type" value="Genomic_DNA"/>
</dbReference>
<proteinExistence type="predicted"/>
<dbReference type="KEGG" id="mph:MLP_07330"/>
<dbReference type="KEGG" id="mph:MLP_35890"/>
<dbReference type="KEGG" id="mph:MLP_23670"/>
<evidence type="ECO:0000313" key="7">
    <source>
        <dbReference type="EMBL" id="BAK34900.1"/>
    </source>
</evidence>
<dbReference type="Proteomes" id="UP000007947">
    <property type="component" value="Chromosome"/>
</dbReference>
<evidence type="ECO:0000313" key="10">
    <source>
        <dbReference type="EMBL" id="BAK36020.1"/>
    </source>
</evidence>
<name>F5XHJ8_MICPN</name>
<dbReference type="PROSITE" id="PS50994">
    <property type="entry name" value="INTEGRASE"/>
    <property type="match status" value="1"/>
</dbReference>
<evidence type="ECO:0000313" key="14">
    <source>
        <dbReference type="EMBL" id="BAK36835.1"/>
    </source>
</evidence>
<dbReference type="InterPro" id="IPR012337">
    <property type="entry name" value="RNaseH-like_sf"/>
</dbReference>
<evidence type="ECO:0000313" key="5">
    <source>
        <dbReference type="EMBL" id="BAK33984.1"/>
    </source>
</evidence>
<dbReference type="KEGG" id="mph:MLP_49310"/>
<dbReference type="PANTHER" id="PTHR46889:SF4">
    <property type="entry name" value="TRANSPOSASE INSO FOR INSERTION SEQUENCE ELEMENT IS911B-RELATED"/>
    <property type="match status" value="1"/>
</dbReference>
<evidence type="ECO:0000313" key="6">
    <source>
        <dbReference type="EMBL" id="BAK34794.1"/>
    </source>
</evidence>
<comment type="function">
    <text evidence="1">Involved in the transposition of the insertion sequence.</text>
</comment>
<dbReference type="EMBL" id="AP012204">
    <property type="protein sequence ID" value="BAK34794.1"/>
    <property type="molecule type" value="Genomic_DNA"/>
</dbReference>
<dbReference type="EMBL" id="AP012204">
    <property type="protein sequence ID" value="BAK36603.1"/>
    <property type="molecule type" value="Genomic_DNA"/>
</dbReference>
<organism evidence="3 17">
    <name type="scientific">Microlunatus phosphovorus (strain ATCC 700054 / DSM 10555 / JCM 9379 / NBRC 101784 / NCIMB 13414 / VKM Ac-1990 / NM-1)</name>
    <dbReference type="NCBI Taxonomy" id="1032480"/>
    <lineage>
        <taxon>Bacteria</taxon>
        <taxon>Bacillati</taxon>
        <taxon>Actinomycetota</taxon>
        <taxon>Actinomycetes</taxon>
        <taxon>Propionibacteriales</taxon>
        <taxon>Propionibacteriaceae</taxon>
        <taxon>Microlunatus</taxon>
    </lineage>
</organism>
<sequence>MYGLVHEMADDGIDVAVACRVLNVSRSGYYDWRGRPASAREQENTLLLKLIEEIHADEDMKTYGAPRVHAELVLGHDLQVNQKRVARLMRQAGIQGLYRRRRSWTTIRDPHAIPAKDLVNRRFTVDGPNRLWLTDITEHPTVEGKVYCAAVMDAWSRRVLGWSIDDNMRKELVVDALGMAVLRRNPMDVDNNTIMHSDHGSQFTSWAFSQKVYDAGLVPSMGSVGDCYDNAMMESFWERMQLELLDSQVWFTRDELANAMFRWIESWYNRRRRHSSIGMLSPIEFETRSTGSDRPG</sequence>
<dbReference type="KEGG" id="mph:MLP_17800"/>
<dbReference type="InterPro" id="IPR048020">
    <property type="entry name" value="Transpos_IS3"/>
</dbReference>
<dbReference type="EMBL" id="AP012204">
    <property type="protein sequence ID" value="BAK33143.1"/>
    <property type="molecule type" value="Genomic_DNA"/>
</dbReference>
<dbReference type="Pfam" id="PF13333">
    <property type="entry name" value="rve_2"/>
    <property type="match status" value="1"/>
</dbReference>
<dbReference type="EMBL" id="AP012204">
    <property type="protein sequence ID" value="BAK36835.1"/>
    <property type="molecule type" value="Genomic_DNA"/>
</dbReference>
<dbReference type="InterPro" id="IPR036397">
    <property type="entry name" value="RNaseH_sf"/>
</dbReference>
<dbReference type="InterPro" id="IPR050900">
    <property type="entry name" value="Transposase_IS3/IS150/IS904"/>
</dbReference>
<dbReference type="InterPro" id="IPR025948">
    <property type="entry name" value="HTH-like_dom"/>
</dbReference>
<dbReference type="EMBL" id="AP012204">
    <property type="protein sequence ID" value="BAK34900.1"/>
    <property type="molecule type" value="Genomic_DNA"/>
</dbReference>
<evidence type="ECO:0000313" key="16">
    <source>
        <dbReference type="EMBL" id="BAK38030.1"/>
    </source>
</evidence>